<dbReference type="Gene3D" id="1.10.443.10">
    <property type="entry name" value="Intergrase catalytic core"/>
    <property type="match status" value="1"/>
</dbReference>
<dbReference type="InterPro" id="IPR050090">
    <property type="entry name" value="Tyrosine_recombinase_XerCD"/>
</dbReference>
<organism evidence="5 6">
    <name type="scientific">Kushneria marisflavi</name>
    <dbReference type="NCBI Taxonomy" id="157779"/>
    <lineage>
        <taxon>Bacteria</taxon>
        <taxon>Pseudomonadati</taxon>
        <taxon>Pseudomonadota</taxon>
        <taxon>Gammaproteobacteria</taxon>
        <taxon>Oceanospirillales</taxon>
        <taxon>Halomonadaceae</taxon>
        <taxon>Kushneria</taxon>
    </lineage>
</organism>
<dbReference type="InterPro" id="IPR011010">
    <property type="entry name" value="DNA_brk_join_enz"/>
</dbReference>
<dbReference type="PROSITE" id="PS51900">
    <property type="entry name" value="CB"/>
    <property type="match status" value="1"/>
</dbReference>
<dbReference type="PANTHER" id="PTHR30349">
    <property type="entry name" value="PHAGE INTEGRASE-RELATED"/>
    <property type="match status" value="1"/>
</dbReference>
<dbReference type="KEGG" id="kma:B9H00_06655"/>
<dbReference type="InterPro" id="IPR004107">
    <property type="entry name" value="Integrase_SAM-like_N"/>
</dbReference>
<dbReference type="SUPFAM" id="SSF56349">
    <property type="entry name" value="DNA breaking-rejoining enzymes"/>
    <property type="match status" value="1"/>
</dbReference>
<gene>
    <name evidence="5" type="ORF">B9H00_06655</name>
</gene>
<dbReference type="AlphaFoldDB" id="A0A240UP04"/>
<keyword evidence="2" id="KW-0229">DNA integration</keyword>
<keyword evidence="6" id="KW-1185">Reference proteome</keyword>
<dbReference type="InterPro" id="IPR044068">
    <property type="entry name" value="CB"/>
</dbReference>
<dbReference type="InterPro" id="IPR013762">
    <property type="entry name" value="Integrase-like_cat_sf"/>
</dbReference>
<evidence type="ECO:0000256" key="2">
    <source>
        <dbReference type="ARBA" id="ARBA00022908"/>
    </source>
</evidence>
<sequence>MNKPLMHEQVLSRHPSVQGWLELLSNLGRAAATLDAYGRGLAHYLLHCEENGLKPESVTFEQVTLYIRRLLPGEKSAVANSTLQQRLTAIRLWYDHLVFQGRCEQNPVPRGQYGRLLQVSGHKGFVRGLVPRLTNLPDIPTDEQWRHFLNIAASSSIRNRLMLSLAYFGALRRAELIALRIEDLDVAHRLISVRAETTKSKRSRIVCYSPEIAPVLIEHMHVLRRAGWSSGSLFRSESDRNRGSSLTHWTWSKTVEGWAKKAQLSHISTHTFRHLRLTHLARAGWKLHELTTYAGHRDPKTTLAYLHLSGADLTAKMSHSVSSLDARMFCELFENEVSQ</sequence>
<dbReference type="EMBL" id="CP021358">
    <property type="protein sequence ID" value="ART62772.1"/>
    <property type="molecule type" value="Genomic_DNA"/>
</dbReference>
<dbReference type="GO" id="GO:0003677">
    <property type="term" value="F:DNA binding"/>
    <property type="evidence" value="ECO:0007669"/>
    <property type="project" value="UniProtKB-UniRule"/>
</dbReference>
<keyword evidence="4" id="KW-0233">DNA recombination</keyword>
<dbReference type="Proteomes" id="UP000194457">
    <property type="component" value="Chromosome"/>
</dbReference>
<comment type="similarity">
    <text evidence="1">Belongs to the 'phage' integrase family.</text>
</comment>
<evidence type="ECO:0000256" key="4">
    <source>
        <dbReference type="ARBA" id="ARBA00023172"/>
    </source>
</evidence>
<dbReference type="InterPro" id="IPR002104">
    <property type="entry name" value="Integrase_catalytic"/>
</dbReference>
<keyword evidence="3" id="KW-0238">DNA-binding</keyword>
<dbReference type="RefSeq" id="WP_086900002.1">
    <property type="nucleotide sequence ID" value="NZ_CP021358.1"/>
</dbReference>
<proteinExistence type="inferred from homology"/>
<dbReference type="Gene3D" id="1.10.150.130">
    <property type="match status" value="1"/>
</dbReference>
<protein>
    <submittedName>
        <fullName evidence="5">Integrase</fullName>
    </submittedName>
</protein>
<reference evidence="5 6" key="1">
    <citation type="submission" date="2017-05" db="EMBL/GenBank/DDBJ databases">
        <authorList>
            <person name="Song R."/>
            <person name="Chenine A.L."/>
            <person name="Ruprecht R.M."/>
        </authorList>
    </citation>
    <scope>NUCLEOTIDE SEQUENCE [LARGE SCALE GENOMIC DNA]</scope>
    <source>
        <strain evidence="5">SW32</strain>
    </source>
</reference>
<evidence type="ECO:0000256" key="3">
    <source>
        <dbReference type="ARBA" id="ARBA00023125"/>
    </source>
</evidence>
<dbReference type="PANTHER" id="PTHR30349:SF41">
    <property type="entry name" value="INTEGRASE_RECOMBINASE PROTEIN MJ0367-RELATED"/>
    <property type="match status" value="1"/>
</dbReference>
<dbReference type="Pfam" id="PF02899">
    <property type="entry name" value="Phage_int_SAM_1"/>
    <property type="match status" value="1"/>
</dbReference>
<accession>A0A240UP04</accession>
<evidence type="ECO:0000256" key="1">
    <source>
        <dbReference type="ARBA" id="ARBA00008857"/>
    </source>
</evidence>
<name>A0A240UP04_9GAMM</name>
<dbReference type="InterPro" id="IPR010998">
    <property type="entry name" value="Integrase_recombinase_N"/>
</dbReference>
<evidence type="ECO:0000313" key="6">
    <source>
        <dbReference type="Proteomes" id="UP000194457"/>
    </source>
</evidence>
<dbReference type="OrthoDB" id="9801717at2"/>
<dbReference type="Pfam" id="PF00589">
    <property type="entry name" value="Phage_integrase"/>
    <property type="match status" value="1"/>
</dbReference>
<dbReference type="CDD" id="cd00397">
    <property type="entry name" value="DNA_BRE_C"/>
    <property type="match status" value="1"/>
</dbReference>
<dbReference type="GO" id="GO:0006310">
    <property type="term" value="P:DNA recombination"/>
    <property type="evidence" value="ECO:0007669"/>
    <property type="project" value="UniProtKB-KW"/>
</dbReference>
<evidence type="ECO:0000313" key="5">
    <source>
        <dbReference type="EMBL" id="ART62772.1"/>
    </source>
</evidence>
<dbReference type="GO" id="GO:0015074">
    <property type="term" value="P:DNA integration"/>
    <property type="evidence" value="ECO:0007669"/>
    <property type="project" value="UniProtKB-KW"/>
</dbReference>
<dbReference type="PROSITE" id="PS51898">
    <property type="entry name" value="TYR_RECOMBINASE"/>
    <property type="match status" value="1"/>
</dbReference>